<dbReference type="RefSeq" id="WP_042531480.1">
    <property type="nucleotide sequence ID" value="NZ_CAXOIH010000006.1"/>
</dbReference>
<dbReference type="OrthoDB" id="2970240at2"/>
<gene>
    <name evidence="3" type="ORF">BN997_01830</name>
</gene>
<dbReference type="Proteomes" id="UP000040453">
    <property type="component" value="Unassembled WGS sequence"/>
</dbReference>
<organism evidence="3 4">
    <name type="scientific">Oceanobacillus oncorhynchi</name>
    <dbReference type="NCBI Taxonomy" id="545501"/>
    <lineage>
        <taxon>Bacteria</taxon>
        <taxon>Bacillati</taxon>
        <taxon>Bacillota</taxon>
        <taxon>Bacilli</taxon>
        <taxon>Bacillales</taxon>
        <taxon>Bacillaceae</taxon>
        <taxon>Oceanobacillus</taxon>
    </lineage>
</organism>
<feature type="compositionally biased region" description="Acidic residues" evidence="1">
    <location>
        <begin position="35"/>
        <end position="69"/>
    </location>
</feature>
<keyword evidence="4" id="KW-1185">Reference proteome</keyword>
<feature type="chain" id="PRO_5039163665" description="Lipoprotein" evidence="2">
    <location>
        <begin position="20"/>
        <end position="194"/>
    </location>
</feature>
<proteinExistence type="predicted"/>
<dbReference type="AlphaFoldDB" id="A0A0A1M9G2"/>
<evidence type="ECO:0000256" key="2">
    <source>
        <dbReference type="SAM" id="SignalP"/>
    </source>
</evidence>
<feature type="region of interest" description="Disordered" evidence="1">
    <location>
        <begin position="23"/>
        <end position="69"/>
    </location>
</feature>
<accession>A0A0A1M9G2</accession>
<dbReference type="PROSITE" id="PS51257">
    <property type="entry name" value="PROKAR_LIPOPROTEIN"/>
    <property type="match status" value="1"/>
</dbReference>
<name>A0A0A1M9G2_9BACI</name>
<evidence type="ECO:0000313" key="3">
    <source>
        <dbReference type="EMBL" id="CEI81975.1"/>
    </source>
</evidence>
<evidence type="ECO:0000313" key="4">
    <source>
        <dbReference type="Proteomes" id="UP000040453"/>
    </source>
</evidence>
<dbReference type="EMBL" id="CDGG01000001">
    <property type="protein sequence ID" value="CEI81975.1"/>
    <property type="molecule type" value="Genomic_DNA"/>
</dbReference>
<evidence type="ECO:0000256" key="1">
    <source>
        <dbReference type="SAM" id="MobiDB-lite"/>
    </source>
</evidence>
<dbReference type="STRING" id="545501.BN997_01830"/>
<feature type="signal peptide" evidence="2">
    <location>
        <begin position="1"/>
        <end position="19"/>
    </location>
</feature>
<evidence type="ECO:0008006" key="5">
    <source>
        <dbReference type="Google" id="ProtNLM"/>
    </source>
</evidence>
<keyword evidence="2" id="KW-0732">Signal</keyword>
<protein>
    <recommendedName>
        <fullName evidence="5">Lipoprotein</fullName>
    </recommendedName>
</protein>
<reference evidence="3 4" key="1">
    <citation type="submission" date="2014-11" db="EMBL/GenBank/DDBJ databases">
        <authorList>
            <person name="Urmite Genomes Urmite Genomes"/>
        </authorList>
    </citation>
    <scope>NUCLEOTIDE SEQUENCE [LARGE SCALE GENOMIC DNA]</scope>
    <source>
        <strain evidence="3 4">Oc5</strain>
    </source>
</reference>
<sequence length="194" mass="21362">MKKILGLMTAGIMALFVLAACGNDEGNENNASDNEQAEESEQAESGESAGDGEESTEEEQEQEEIQPGDVESDIFSALVAGSETYSVQENGVDILEDGSVHSRLKVNLEIDDGDIDFDYMKQTAEDDTEIIGELLGEVEAVETAELTWLFNYHGPFYTFQLERDGDKLMVTEEDFNGDQLNDHIESYVPASEVE</sequence>